<dbReference type="OrthoDB" id="9805576at2"/>
<feature type="domain" description="Carbohydrate kinase FGGY N-terminal" evidence="11">
    <location>
        <begin position="3"/>
        <end position="246"/>
    </location>
</feature>
<dbReference type="AlphaFoldDB" id="A0A1I3X2U7"/>
<sequence>MGYVLGLDIGTSGLKGILLNGKGEVVASASKEYEVLNPKRGYSEQNPEEWYRAAVLVMKEIIKTMPDAAGKIEGISFSGQMHSMVLLDEHGEVVRNAILWNDVRTTKQCEEITEKLGTHLIEITKNKALEGFTLPKILWVQENEPDLWKKTAHFLLPKDYLGYRLTGNIQMEYSDAAGTLMLDVSNREWSKEILNQFNIDVEICPQLVESTAKIGELKTELTEELGISNSISVFSGGADNPCAAVGAGIVKSNQAMVSIGTSGVFLTYEENGDKEYKGQLHFFNHVIPNAFYSMGVTLSAGSSLNWFKKQFAPNDSFESLLENVNLIEPGSNGLLFAPYISGERTPYTDSDIRGTFLGIDISHTKDHFVRAVLEGITFSLRDSQELMREHTGKSFNQVVSVGGGAKNKDWLQMQADIFNTPIVTLKTEQGPAMGAAMIAAVGLRWYPNFEECSEIFVQIKEEFKPDSAAVKKYESIYQNYRDIYPAIKKISHQLVN</sequence>
<protein>
    <recommendedName>
        <fullName evidence="8 10">Xylulose kinase</fullName>
        <shortName evidence="8 10">Xylulokinase</shortName>
        <ecNumber evidence="8 10">2.7.1.17</ecNumber>
    </recommendedName>
</protein>
<comment type="function">
    <text evidence="8">Catalyzes the phosphorylation of D-xylulose to D-xylulose 5-phosphate.</text>
</comment>
<dbReference type="PANTHER" id="PTHR43095:SF5">
    <property type="entry name" value="XYLULOSE KINASE"/>
    <property type="match status" value="1"/>
</dbReference>
<comment type="similarity">
    <text evidence="1 8 9">Belongs to the FGGY kinase family.</text>
</comment>
<keyword evidence="14" id="KW-1185">Reference proteome</keyword>
<evidence type="ECO:0000256" key="3">
    <source>
        <dbReference type="ARBA" id="ARBA00022679"/>
    </source>
</evidence>
<accession>A0A1I3X2U7</accession>
<dbReference type="Pfam" id="PF02782">
    <property type="entry name" value="FGGY_C"/>
    <property type="match status" value="1"/>
</dbReference>
<dbReference type="InterPro" id="IPR018483">
    <property type="entry name" value="Carb_kinase_FGGY_CS"/>
</dbReference>
<evidence type="ECO:0000256" key="5">
    <source>
        <dbReference type="ARBA" id="ARBA00022777"/>
    </source>
</evidence>
<comment type="catalytic activity">
    <reaction evidence="8 10">
        <text>D-xylulose + ATP = D-xylulose 5-phosphate + ADP + H(+)</text>
        <dbReference type="Rhea" id="RHEA:10964"/>
        <dbReference type="ChEBI" id="CHEBI:15378"/>
        <dbReference type="ChEBI" id="CHEBI:17140"/>
        <dbReference type="ChEBI" id="CHEBI:30616"/>
        <dbReference type="ChEBI" id="CHEBI:57737"/>
        <dbReference type="ChEBI" id="CHEBI:456216"/>
        <dbReference type="EC" id="2.7.1.17"/>
    </reaction>
</comment>
<feature type="site" description="Important for activity" evidence="8">
    <location>
        <position position="8"/>
    </location>
</feature>
<keyword evidence="7 8" id="KW-0119">Carbohydrate metabolism</keyword>
<keyword evidence="6 8" id="KW-0067">ATP-binding</keyword>
<proteinExistence type="inferred from homology"/>
<evidence type="ECO:0000256" key="7">
    <source>
        <dbReference type="ARBA" id="ARBA00023277"/>
    </source>
</evidence>
<feature type="active site" description="Proton acceptor" evidence="8">
    <location>
        <position position="239"/>
    </location>
</feature>
<dbReference type="EC" id="2.7.1.17" evidence="8 10"/>
<dbReference type="HAMAP" id="MF_02220">
    <property type="entry name" value="XylB"/>
    <property type="match status" value="1"/>
</dbReference>
<evidence type="ECO:0000256" key="4">
    <source>
        <dbReference type="ARBA" id="ARBA00022741"/>
    </source>
</evidence>
<evidence type="ECO:0000259" key="12">
    <source>
        <dbReference type="Pfam" id="PF02782"/>
    </source>
</evidence>
<dbReference type="InterPro" id="IPR043129">
    <property type="entry name" value="ATPase_NBD"/>
</dbReference>
<dbReference type="InterPro" id="IPR018485">
    <property type="entry name" value="FGGY_C"/>
</dbReference>
<dbReference type="PROSITE" id="PS00933">
    <property type="entry name" value="FGGY_KINASES_1"/>
    <property type="match status" value="1"/>
</dbReference>
<dbReference type="Pfam" id="PF00370">
    <property type="entry name" value="FGGY_N"/>
    <property type="match status" value="1"/>
</dbReference>
<dbReference type="GO" id="GO:0004856">
    <property type="term" value="F:D-xylulokinase activity"/>
    <property type="evidence" value="ECO:0007669"/>
    <property type="project" value="UniProtKB-UniRule"/>
</dbReference>
<feature type="domain" description="Carbohydrate kinase FGGY C-terminal" evidence="12">
    <location>
        <begin position="255"/>
        <end position="442"/>
    </location>
</feature>
<dbReference type="InterPro" id="IPR000577">
    <property type="entry name" value="Carb_kinase_FGGY"/>
</dbReference>
<dbReference type="NCBIfam" id="TIGR01312">
    <property type="entry name" value="XylB"/>
    <property type="match status" value="1"/>
</dbReference>
<evidence type="ECO:0000256" key="6">
    <source>
        <dbReference type="ARBA" id="ARBA00022840"/>
    </source>
</evidence>
<dbReference type="InterPro" id="IPR050406">
    <property type="entry name" value="FGGY_Carb_Kinase"/>
</dbReference>
<evidence type="ECO:0000256" key="10">
    <source>
        <dbReference type="RuleBase" id="RU364073"/>
    </source>
</evidence>
<dbReference type="CDD" id="cd07808">
    <property type="entry name" value="ASKHA_NBD_FGGY_EcXK-like"/>
    <property type="match status" value="1"/>
</dbReference>
<evidence type="ECO:0000259" key="11">
    <source>
        <dbReference type="Pfam" id="PF00370"/>
    </source>
</evidence>
<feature type="binding site" evidence="8">
    <location>
        <begin position="81"/>
        <end position="82"/>
    </location>
    <ligand>
        <name>substrate</name>
    </ligand>
</feature>
<evidence type="ECO:0000256" key="2">
    <source>
        <dbReference type="ARBA" id="ARBA00022629"/>
    </source>
</evidence>
<dbReference type="Gene3D" id="3.30.420.40">
    <property type="match status" value="2"/>
</dbReference>
<reference evidence="14" key="1">
    <citation type="submission" date="2016-10" db="EMBL/GenBank/DDBJ databases">
        <authorList>
            <person name="Varghese N."/>
            <person name="Submissions S."/>
        </authorList>
    </citation>
    <scope>NUCLEOTIDE SEQUENCE [LARGE SCALE GENOMIC DNA]</scope>
    <source>
        <strain evidence="14">DSM 16108</strain>
    </source>
</reference>
<keyword evidence="5 8" id="KW-0418">Kinase</keyword>
<dbReference type="PANTHER" id="PTHR43095">
    <property type="entry name" value="SUGAR KINASE"/>
    <property type="match status" value="1"/>
</dbReference>
<dbReference type="SUPFAM" id="SSF53067">
    <property type="entry name" value="Actin-like ATPase domain"/>
    <property type="match status" value="2"/>
</dbReference>
<evidence type="ECO:0000313" key="14">
    <source>
        <dbReference type="Proteomes" id="UP000199589"/>
    </source>
</evidence>
<dbReference type="PROSITE" id="PS00445">
    <property type="entry name" value="FGGY_KINASES_2"/>
    <property type="match status" value="1"/>
</dbReference>
<evidence type="ECO:0000256" key="8">
    <source>
        <dbReference type="HAMAP-Rule" id="MF_02220"/>
    </source>
</evidence>
<keyword evidence="2 8" id="KW-0859">Xylose metabolism</keyword>
<keyword evidence="3 8" id="KW-0808">Transferase</keyword>
<dbReference type="InterPro" id="IPR018484">
    <property type="entry name" value="FGGY_N"/>
</dbReference>
<dbReference type="Proteomes" id="UP000199589">
    <property type="component" value="Unassembled WGS sequence"/>
</dbReference>
<dbReference type="GO" id="GO:0042732">
    <property type="term" value="P:D-xylose metabolic process"/>
    <property type="evidence" value="ECO:0007669"/>
    <property type="project" value="UniProtKB-KW"/>
</dbReference>
<evidence type="ECO:0000256" key="9">
    <source>
        <dbReference type="RuleBase" id="RU003733"/>
    </source>
</evidence>
<organism evidence="13 14">
    <name type="scientific">Marinilactibacillus piezotolerans</name>
    <dbReference type="NCBI Taxonomy" id="258723"/>
    <lineage>
        <taxon>Bacteria</taxon>
        <taxon>Bacillati</taxon>
        <taxon>Bacillota</taxon>
        <taxon>Bacilli</taxon>
        <taxon>Lactobacillales</taxon>
        <taxon>Carnobacteriaceae</taxon>
        <taxon>Marinilactibacillus</taxon>
    </lineage>
</organism>
<dbReference type="RefSeq" id="WP_091896570.1">
    <property type="nucleotide sequence ID" value="NZ_FOSJ01000011.1"/>
</dbReference>
<evidence type="ECO:0000313" key="13">
    <source>
        <dbReference type="EMBL" id="SFK13151.1"/>
    </source>
</evidence>
<dbReference type="PIRSF" id="PIRSF000538">
    <property type="entry name" value="GlpK"/>
    <property type="match status" value="1"/>
</dbReference>
<keyword evidence="4 8" id="KW-0547">Nucleotide-binding</keyword>
<dbReference type="EMBL" id="FOSJ01000011">
    <property type="protein sequence ID" value="SFK13151.1"/>
    <property type="molecule type" value="Genomic_DNA"/>
</dbReference>
<dbReference type="GO" id="GO:0005524">
    <property type="term" value="F:ATP binding"/>
    <property type="evidence" value="ECO:0007669"/>
    <property type="project" value="UniProtKB-UniRule"/>
</dbReference>
<dbReference type="GO" id="GO:0005998">
    <property type="term" value="P:xylulose catabolic process"/>
    <property type="evidence" value="ECO:0007669"/>
    <property type="project" value="UniProtKB-UniRule"/>
</dbReference>
<evidence type="ECO:0000256" key="1">
    <source>
        <dbReference type="ARBA" id="ARBA00009156"/>
    </source>
</evidence>
<gene>
    <name evidence="8 10" type="primary">xylB</name>
    <name evidence="13" type="ORF">SAMN04488569_101140</name>
</gene>
<name>A0A1I3X2U7_9LACT</name>
<dbReference type="InterPro" id="IPR006000">
    <property type="entry name" value="Xylulokinase"/>
</dbReference>